<dbReference type="PANTHER" id="PTHR10605">
    <property type="entry name" value="HEPARAN SULFATE SULFOTRANSFERASE"/>
    <property type="match status" value="1"/>
</dbReference>
<dbReference type="GO" id="GO:0008146">
    <property type="term" value="F:sulfotransferase activity"/>
    <property type="evidence" value="ECO:0007669"/>
    <property type="project" value="InterPro"/>
</dbReference>
<dbReference type="SUPFAM" id="SSF52540">
    <property type="entry name" value="P-loop containing nucleoside triphosphate hydrolases"/>
    <property type="match status" value="1"/>
</dbReference>
<reference evidence="2 3" key="1">
    <citation type="submission" date="2017-03" db="EMBL/GenBank/DDBJ databases">
        <title>Draft genime sequence of the acidophilic sulfur-oxidizing bacterium Acidithiobacillus sp. SH, isolated from seawater.</title>
        <authorList>
            <person name="Sharmin S."/>
            <person name="Tokuhisa M."/>
            <person name="Kanao T."/>
            <person name="Kamimura K."/>
        </authorList>
    </citation>
    <scope>NUCLEOTIDE SEQUENCE [LARGE SCALE GENOMIC DNA]</scope>
    <source>
        <strain evidence="2 3">SH</strain>
    </source>
</reference>
<evidence type="ECO:0000313" key="2">
    <source>
        <dbReference type="EMBL" id="PKY10985.1"/>
    </source>
</evidence>
<dbReference type="InterPro" id="IPR037359">
    <property type="entry name" value="NST/OST"/>
</dbReference>
<organism evidence="2 3">
    <name type="scientific">Acidithiobacillus marinus</name>
    <dbReference type="NCBI Taxonomy" id="187490"/>
    <lineage>
        <taxon>Bacteria</taxon>
        <taxon>Pseudomonadati</taxon>
        <taxon>Pseudomonadota</taxon>
        <taxon>Acidithiobacillia</taxon>
        <taxon>Acidithiobacillales</taxon>
        <taxon>Acidithiobacillaceae</taxon>
        <taxon>Acidithiobacillus</taxon>
    </lineage>
</organism>
<keyword evidence="1 2" id="KW-0808">Transferase</keyword>
<protein>
    <submittedName>
        <fullName evidence="2">Sulfotransferase</fullName>
    </submittedName>
</protein>
<dbReference type="OrthoDB" id="981508at2"/>
<evidence type="ECO:0000256" key="1">
    <source>
        <dbReference type="ARBA" id="ARBA00022679"/>
    </source>
</evidence>
<dbReference type="PANTHER" id="PTHR10605:SF56">
    <property type="entry name" value="BIFUNCTIONAL HEPARAN SULFATE N-DEACETYLASE_N-SULFOTRANSFERASE"/>
    <property type="match status" value="1"/>
</dbReference>
<accession>A0A2I1DM89</accession>
<dbReference type="RefSeq" id="WP_101537578.1">
    <property type="nucleotide sequence ID" value="NZ_MXAV01000027.1"/>
</dbReference>
<comment type="caution">
    <text evidence="2">The sequence shown here is derived from an EMBL/GenBank/DDBJ whole genome shotgun (WGS) entry which is preliminary data.</text>
</comment>
<name>A0A2I1DM89_9PROT</name>
<dbReference type="Proteomes" id="UP000234329">
    <property type="component" value="Unassembled WGS sequence"/>
</dbReference>
<dbReference type="Pfam" id="PF13469">
    <property type="entry name" value="Sulfotransfer_3"/>
    <property type="match status" value="1"/>
</dbReference>
<evidence type="ECO:0000313" key="3">
    <source>
        <dbReference type="Proteomes" id="UP000234329"/>
    </source>
</evidence>
<sequence>MSSSVPQHAELLNTPLWPNFFITGTVKGGTTSLYRHLQKHPEVFLPAFKEPHYFAQIQPKPERKHLIEHLNDTKAYLQLYENAASFAAIGDASTSNIWYPQAAERIHAVAPNARIIMLLRDPVSRAHSHYLMDFREGLVDQPFSVELLQDDFAQPQKGWGVSHMYVDLGLYHDQVQRYLHTFGRDQVLVLQFEDLVNAPEQTLERVAAHLRIDPQPFREIDVDEVHNGFKAPRGNWSRRCASSPLARWIGYHFIPRKMQWWLYQNLILKAAKKPQIDPAARQYLQDIYAPDLDKLENLLGEKMPSLRSSW</sequence>
<keyword evidence="3" id="KW-1185">Reference proteome</keyword>
<dbReference type="Gene3D" id="3.40.50.300">
    <property type="entry name" value="P-loop containing nucleotide triphosphate hydrolases"/>
    <property type="match status" value="1"/>
</dbReference>
<dbReference type="AlphaFoldDB" id="A0A2I1DM89"/>
<dbReference type="InterPro" id="IPR027417">
    <property type="entry name" value="P-loop_NTPase"/>
</dbReference>
<gene>
    <name evidence="2" type="ORF">B1757_06645</name>
</gene>
<proteinExistence type="predicted"/>
<dbReference type="EMBL" id="MXAV01000027">
    <property type="protein sequence ID" value="PKY10985.1"/>
    <property type="molecule type" value="Genomic_DNA"/>
</dbReference>
<dbReference type="InParanoid" id="A0A2I1DM89"/>